<proteinExistence type="predicted"/>
<reference evidence="2" key="1">
    <citation type="submission" date="2020-04" db="EMBL/GenBank/DDBJ databases">
        <title>Transcriptome data analysis revealed novel viruses for genus Pistacia in Iran, China, and Italy.</title>
        <authorList>
            <person name="Mohammadi M."/>
            <person name="Hosseini A."/>
            <person name="Nasrollanejad S."/>
        </authorList>
    </citation>
    <scope>NUCLEOTIDE SEQUENCE</scope>
</reference>
<evidence type="ECO:0000313" key="2">
    <source>
        <dbReference type="EMBL" id="QPL17812.1"/>
    </source>
</evidence>
<feature type="compositionally biased region" description="Basic residues" evidence="1">
    <location>
        <begin position="196"/>
        <end position="208"/>
    </location>
</feature>
<feature type="region of interest" description="Disordered" evidence="1">
    <location>
        <begin position="170"/>
        <end position="208"/>
    </location>
</feature>
<evidence type="ECO:0000256" key="1">
    <source>
        <dbReference type="SAM" id="MobiDB-lite"/>
    </source>
</evidence>
<accession>A0A7T0M809</accession>
<organism evidence="2">
    <name type="scientific">Pistachio virus X</name>
    <dbReference type="NCBI Taxonomy" id="2794236"/>
    <lineage>
        <taxon>Viruses</taxon>
        <taxon>Riboviria</taxon>
        <taxon>Orthornavirae</taxon>
        <taxon>Kitrinoviricota</taxon>
        <taxon>Alsuviricetes</taxon>
        <taxon>Martellivirales</taxon>
        <taxon>Kitaviridae</taxon>
        <taxon>Higrevirus</taxon>
        <taxon>Higrevirus pistaciae</taxon>
    </lineage>
</organism>
<sequence length="208" mass="22757">MSSTSEDAVVPTVDTDIFSVSLEGLPRSFYDDIVSRYSNFVVSSERVVGLETDFDEPSMLHLDPVNPCTSFKALCVCSGVLPDFRALIHVHVCDHYPSSKRVKSVVVNVLPSCSDFDSVIRLTFPDVPGAFSFHACRAKAIAAKWPAIVAYFSSLKQAFAKENAKSVQPKHTVSREPVVDSSSSTSAITREPPIRGRGRGSRRGRLAY</sequence>
<dbReference type="EMBL" id="MT334618">
    <property type="protein sequence ID" value="QPL17812.1"/>
    <property type="molecule type" value="Genomic_RNA"/>
</dbReference>
<name>A0A7T0M809_9VIRU</name>
<protein>
    <submittedName>
        <fullName evidence="2">p23</fullName>
    </submittedName>
</protein>